<evidence type="ECO:0000256" key="1">
    <source>
        <dbReference type="SAM" id="Phobius"/>
    </source>
</evidence>
<feature type="transmembrane region" description="Helical" evidence="1">
    <location>
        <begin position="29"/>
        <end position="45"/>
    </location>
</feature>
<protein>
    <recommendedName>
        <fullName evidence="4">YcxB-like protein</fullName>
    </recommendedName>
</protein>
<dbReference type="EMBL" id="CP106735">
    <property type="protein sequence ID" value="UXX80333.1"/>
    <property type="molecule type" value="Genomic_DNA"/>
</dbReference>
<dbReference type="Proteomes" id="UP001062165">
    <property type="component" value="Chromosome"/>
</dbReference>
<sequence length="169" mass="19608">MPSIRIPSNSDFKAFFQGQKIADHPKKRAMSMLLAIVAGLLLYTGTKVTPMDEKMTYAGVLTLVYVFVGRNFMFKIKIKNLWKQKRETNPELLIDQKGVEIKHHMPEQCKTIAWADFGYYRIEESLALLYPKKTPEKWLTLSLTELENETIQDLKEMIKTNIKIAEPKK</sequence>
<keyword evidence="1" id="KW-1133">Transmembrane helix</keyword>
<feature type="transmembrane region" description="Helical" evidence="1">
    <location>
        <begin position="57"/>
        <end position="76"/>
    </location>
</feature>
<name>A0ABY6D2I6_9BACT</name>
<evidence type="ECO:0008006" key="4">
    <source>
        <dbReference type="Google" id="ProtNLM"/>
    </source>
</evidence>
<dbReference type="RefSeq" id="WP_263052063.1">
    <property type="nucleotide sequence ID" value="NZ_CP106735.1"/>
</dbReference>
<gene>
    <name evidence="2" type="ORF">N7E81_04370</name>
</gene>
<keyword evidence="1" id="KW-0472">Membrane</keyword>
<evidence type="ECO:0000313" key="2">
    <source>
        <dbReference type="EMBL" id="UXX80333.1"/>
    </source>
</evidence>
<accession>A0ABY6D2I6</accession>
<keyword evidence="1" id="KW-0812">Transmembrane</keyword>
<keyword evidence="3" id="KW-1185">Reference proteome</keyword>
<organism evidence="2 3">
    <name type="scientific">Reichenbachiella carrageenanivorans</name>
    <dbReference type="NCBI Taxonomy" id="2979869"/>
    <lineage>
        <taxon>Bacteria</taxon>
        <taxon>Pseudomonadati</taxon>
        <taxon>Bacteroidota</taxon>
        <taxon>Cytophagia</taxon>
        <taxon>Cytophagales</taxon>
        <taxon>Reichenbachiellaceae</taxon>
        <taxon>Reichenbachiella</taxon>
    </lineage>
</organism>
<reference evidence="2" key="1">
    <citation type="submission" date="2022-10" db="EMBL/GenBank/DDBJ databases">
        <title>Comparative genomics and taxonomic characterization of three novel marine species of genus Reichenbachiella exhibiting antioxidant and polysaccharide degradation activities.</title>
        <authorList>
            <person name="Muhammad N."/>
            <person name="Lee Y.-J."/>
            <person name="Ko J."/>
            <person name="Kim S.-G."/>
        </authorList>
    </citation>
    <scope>NUCLEOTIDE SEQUENCE</scope>
    <source>
        <strain evidence="2">Wsw4-B4</strain>
    </source>
</reference>
<proteinExistence type="predicted"/>
<evidence type="ECO:0000313" key="3">
    <source>
        <dbReference type="Proteomes" id="UP001062165"/>
    </source>
</evidence>